<name>A0AAU6W3T4_9VIRU</name>
<accession>A0AAU6W3T4</accession>
<proteinExistence type="predicted"/>
<protein>
    <submittedName>
        <fullName evidence="1">Major capsid protein</fullName>
    </submittedName>
</protein>
<reference evidence="1" key="1">
    <citation type="journal article" date="2024" name="J. Gen. Virol.">
        <title>Novel phages of Pseudomonas syringae unveil numerous potential auxiliary metabolic genes.</title>
        <authorList>
            <person name="Feltin C."/>
            <person name="Garneau J.R."/>
            <person name="Morris C.E."/>
            <person name="Berard A."/>
            <person name="Torres-Barcelo C."/>
        </authorList>
    </citation>
    <scope>NUCLEOTIDE SEQUENCE</scope>
</reference>
<sequence length="309" mass="33360">MDPRMKALLERAGIAYDASFGNTKMLPEGRSYRDMVGLANDGSLVAMDAQYPLLTTANSGIPAFLSTYIDPKVIEVLVAPMKAAIAIGGETKKGDWTTRTAMFPVIESTGETTSYGDYDAGGSTGANFQFPQRQSFHFQTITQWGERELADAGLAKIDYAARLNIASALTLNKYQNKSYIFGVAGLQNYGMLNDPALAADITPNTKAAGGTAWILPNGNVNATAVEVQRDITKLFAALQIKNQGLVETTDRLKLIMDPLSSVALTITDPFNVNVSDILKKTYPNLVIEVIPEYNTAGGRKLQPGDRSHP</sequence>
<gene>
    <name evidence="1" type="ORF">Orisa01_00012</name>
</gene>
<evidence type="ECO:0000313" key="1">
    <source>
        <dbReference type="EMBL" id="XAI70887.1"/>
    </source>
</evidence>
<organism evidence="1">
    <name type="scientific">Pseudomonas phage Orisa01</name>
    <dbReference type="NCBI Taxonomy" id="3138544"/>
    <lineage>
        <taxon>Viruses</taxon>
    </lineage>
</organism>
<dbReference type="EMBL" id="PP179329">
    <property type="protein sequence ID" value="XAI70887.1"/>
    <property type="molecule type" value="Genomic_DNA"/>
</dbReference>